<evidence type="ECO:0000259" key="10">
    <source>
        <dbReference type="PROSITE" id="PS50893"/>
    </source>
</evidence>
<feature type="transmembrane region" description="Helical" evidence="9">
    <location>
        <begin position="716"/>
        <end position="740"/>
    </location>
</feature>
<dbReference type="eggNOG" id="COG1136">
    <property type="taxonomic scope" value="Bacteria"/>
</dbReference>
<dbReference type="InterPro" id="IPR003593">
    <property type="entry name" value="AAA+_ATPase"/>
</dbReference>
<dbReference type="Gene3D" id="3.40.50.300">
    <property type="entry name" value="P-loop containing nucleotide triphosphate hydrolases"/>
    <property type="match status" value="1"/>
</dbReference>
<evidence type="ECO:0000256" key="3">
    <source>
        <dbReference type="ARBA" id="ARBA00022692"/>
    </source>
</evidence>
<dbReference type="BioCyc" id="MPUL272635:G1GT6-635-MONOMER"/>
<evidence type="ECO:0000256" key="7">
    <source>
        <dbReference type="ARBA" id="ARBA00023136"/>
    </source>
</evidence>
<protein>
    <submittedName>
        <fullName evidence="11">ABC TRANSPORTER ATP-BINDING AND PERMEASE PROTEIN</fullName>
    </submittedName>
</protein>
<dbReference type="InterPro" id="IPR027417">
    <property type="entry name" value="P-loop_NTPase"/>
</dbReference>
<comment type="subcellular location">
    <subcellularLocation>
        <location evidence="1">Cell inner membrane</location>
        <topology evidence="1">Multi-pass membrane protein</topology>
    </subcellularLocation>
</comment>
<feature type="transmembrane region" description="Helical" evidence="9">
    <location>
        <begin position="256"/>
        <end position="277"/>
    </location>
</feature>
<dbReference type="GO" id="GO:0005886">
    <property type="term" value="C:plasma membrane"/>
    <property type="evidence" value="ECO:0007669"/>
    <property type="project" value="UniProtKB-SubCell"/>
</dbReference>
<accession>Q98PU4</accession>
<organism evidence="12">
    <name type="scientific">Mycoplasmopsis pulmonis (strain UAB CTIP)</name>
    <name type="common">Mycoplasma pulmonis</name>
    <dbReference type="NCBI Taxonomy" id="272635"/>
    <lineage>
        <taxon>Bacteria</taxon>
        <taxon>Bacillati</taxon>
        <taxon>Mycoplasmatota</taxon>
        <taxon>Mycoplasmoidales</taxon>
        <taxon>Metamycoplasmataceae</taxon>
        <taxon>Mycoplasmopsis</taxon>
    </lineage>
</organism>
<dbReference type="GO" id="GO:0022857">
    <property type="term" value="F:transmembrane transporter activity"/>
    <property type="evidence" value="ECO:0007669"/>
    <property type="project" value="TreeGrafter"/>
</dbReference>
<dbReference type="PROSITE" id="PS00211">
    <property type="entry name" value="ABC_TRANSPORTER_1"/>
    <property type="match status" value="1"/>
</dbReference>
<dbReference type="PANTHER" id="PTHR24220:SF659">
    <property type="entry name" value="TRANSPORTER, PUTATIVE-RELATED"/>
    <property type="match status" value="1"/>
</dbReference>
<dbReference type="AlphaFoldDB" id="Q98PU4"/>
<evidence type="ECO:0000256" key="4">
    <source>
        <dbReference type="ARBA" id="ARBA00022741"/>
    </source>
</evidence>
<keyword evidence="7 9" id="KW-0472">Membrane</keyword>
<keyword evidence="2" id="KW-1003">Cell membrane</keyword>
<keyword evidence="5 11" id="KW-0067">ATP-binding</keyword>
<dbReference type="SUPFAM" id="SSF52540">
    <property type="entry name" value="P-loop containing nucleoside triphosphate hydrolases"/>
    <property type="match status" value="1"/>
</dbReference>
<feature type="transmembrane region" description="Helical" evidence="9">
    <location>
        <begin position="667"/>
        <end position="696"/>
    </location>
</feature>
<keyword evidence="6 9" id="KW-1133">Transmembrane helix</keyword>
<evidence type="ECO:0000256" key="2">
    <source>
        <dbReference type="ARBA" id="ARBA00022475"/>
    </source>
</evidence>
<dbReference type="Proteomes" id="UP000000528">
    <property type="component" value="Chromosome"/>
</dbReference>
<proteinExistence type="inferred from homology"/>
<dbReference type="PIR" id="A90590">
    <property type="entry name" value="A90590"/>
</dbReference>
<dbReference type="InterPro" id="IPR003838">
    <property type="entry name" value="ABC3_permease_C"/>
</dbReference>
<dbReference type="KEGG" id="mpu:MYPU_6250"/>
<evidence type="ECO:0000256" key="8">
    <source>
        <dbReference type="ARBA" id="ARBA00038388"/>
    </source>
</evidence>
<dbReference type="PANTHER" id="PTHR24220">
    <property type="entry name" value="IMPORT ATP-BINDING PROTEIN"/>
    <property type="match status" value="1"/>
</dbReference>
<evidence type="ECO:0000313" key="11">
    <source>
        <dbReference type="EMBL" id="CAC13798.1"/>
    </source>
</evidence>
<dbReference type="PROSITE" id="PS50893">
    <property type="entry name" value="ABC_TRANSPORTER_2"/>
    <property type="match status" value="1"/>
</dbReference>
<dbReference type="Pfam" id="PF00005">
    <property type="entry name" value="ABC_tran"/>
    <property type="match status" value="1"/>
</dbReference>
<feature type="domain" description="ABC transporter" evidence="10">
    <location>
        <begin position="2"/>
        <end position="232"/>
    </location>
</feature>
<dbReference type="InterPro" id="IPR015854">
    <property type="entry name" value="ABC_transpr_LolD-like"/>
</dbReference>
<evidence type="ECO:0000256" key="5">
    <source>
        <dbReference type="ARBA" id="ARBA00022840"/>
    </source>
</evidence>
<evidence type="ECO:0000256" key="9">
    <source>
        <dbReference type="SAM" id="Phobius"/>
    </source>
</evidence>
<dbReference type="RefSeq" id="WP_010925426.1">
    <property type="nucleotide sequence ID" value="NC_002771.1"/>
</dbReference>
<dbReference type="GO" id="GO:0016887">
    <property type="term" value="F:ATP hydrolysis activity"/>
    <property type="evidence" value="ECO:0007669"/>
    <property type="project" value="InterPro"/>
</dbReference>
<keyword evidence="12" id="KW-1185">Reference proteome</keyword>
<evidence type="ECO:0000256" key="6">
    <source>
        <dbReference type="ARBA" id="ARBA00022989"/>
    </source>
</evidence>
<reference evidence="11 12" key="1">
    <citation type="journal article" date="2001" name="Nucleic Acids Res.">
        <title>The complete genome sequence of the murine respiratory pathogen Mycoplasma pulmonis.</title>
        <authorList>
            <person name="Chambaud I."/>
            <person name="Heilig R."/>
            <person name="Ferris S."/>
            <person name="Barbe V."/>
            <person name="Samson D."/>
            <person name="Galisson F."/>
            <person name="Moszer I."/>
            <person name="Dybvig K."/>
            <person name="Wroblewski H."/>
            <person name="Viari A."/>
            <person name="Rocha E.P.C."/>
            <person name="Blanchard A."/>
        </authorList>
    </citation>
    <scope>NUCLEOTIDE SEQUENCE [LARGE SCALE GENOMIC DNA]</scope>
    <source>
        <strain evidence="11 12">UAB CTIP</strain>
    </source>
</reference>
<evidence type="ECO:0000313" key="12">
    <source>
        <dbReference type="Proteomes" id="UP000000528"/>
    </source>
</evidence>
<dbReference type="InterPro" id="IPR017871">
    <property type="entry name" value="ABC_transporter-like_CS"/>
</dbReference>
<feature type="transmembrane region" description="Helical" evidence="9">
    <location>
        <begin position="621"/>
        <end position="646"/>
    </location>
</feature>
<keyword evidence="3 9" id="KW-0812">Transmembrane</keyword>
<dbReference type="EMBL" id="AL445565">
    <property type="protein sequence ID" value="CAC13798.1"/>
    <property type="molecule type" value="Genomic_DNA"/>
</dbReference>
<dbReference type="InterPro" id="IPR003439">
    <property type="entry name" value="ABC_transporter-like_ATP-bd"/>
</dbReference>
<dbReference type="STRING" id="272635.gene:17577232"/>
<comment type="similarity">
    <text evidence="8">Belongs to the ABC transporter superfamily. Macrolide exporter (TC 3.A.1.122) family.</text>
</comment>
<gene>
    <name evidence="11" type="ordered locus">MYPU_6250</name>
</gene>
<dbReference type="SMART" id="SM00382">
    <property type="entry name" value="AAA"/>
    <property type="match status" value="1"/>
</dbReference>
<dbReference type="GO" id="GO:0005524">
    <property type="term" value="F:ATP binding"/>
    <property type="evidence" value="ECO:0007669"/>
    <property type="project" value="UniProtKB-KW"/>
</dbReference>
<sequence>MLKIENLTKKYGHKIVLDNLNLEIENNSLTFIVGKSGVGKSTLLNLIANFEKPEHGLITFTKDEKTINLLDSKKEIKIDFITQKFDLMENLSAIDNILTIQHALGYSVDKKEIITLFEKFNFPENVIKEKVKNLSGGEKQRVAILRSSINNNNILIADEPTGNLDQQNAHQVLENLKFLSQKQMVIVVSHDLNLAQKFADKIIHLDEGKIAKIEDLKKTNFENENKLDFKLNKEQKFLNKFKPVSTLVFNDFRRNFIQFISLIFLLFISFFSISKVIELQKVETSLVSKNIAYLDADKISLSPKSINEEVKNWTNVDSFLKTHEDKIKNSLKTHERKSVSVSYNGKSINIIDLDEVHINDFYRERFIGNEDILGGGRFLENDEEIILSEEIVEKLNIEDPINKIIKLEIQNQVLDVKIVGVNKVKSFESINFQDSTRKRNVVFSYLSWNLFEKIHQKEISQLTNFAIQPLEKRGDTISIGRETFLIDQNNLTLIEKDEIQISEILANKILAKLGIKVGDKRKFEYFLSLRDKQGRQRNDKKISLDLTKTFQSSKEEIRISKRLLDLLKGPHYNSANIYLKNNQKFEDLENSLKQFVPDWELRSNAKIYANVLLGSSLSFNIAIISIMLLTSIFFLIQLIFSTKLIVNSKKKEMIILKSFGVSFKQIMFYHLVNIIFVTLVALTLVLIFYVPLNLIINTSLNSSFFIQINYLSVYGYIFVIWVITTILAALIYAGISYLSFKKKIALALKE</sequence>
<evidence type="ECO:0000256" key="1">
    <source>
        <dbReference type="ARBA" id="ARBA00004429"/>
    </source>
</evidence>
<dbReference type="Pfam" id="PF02687">
    <property type="entry name" value="FtsX"/>
    <property type="match status" value="1"/>
</dbReference>
<name>Q98PU4_MYCPU</name>
<dbReference type="HOGENOM" id="CLU_026850_1_0_14"/>
<keyword evidence="4" id="KW-0547">Nucleotide-binding</keyword>